<evidence type="ECO:0000313" key="2">
    <source>
        <dbReference type="EMBL" id="TNY23187.1"/>
    </source>
</evidence>
<proteinExistence type="predicted"/>
<gene>
    <name evidence="2" type="ORF">DMC30DRAFT_56113</name>
</gene>
<sequence length="283" mass="31453">MRLEQIKEELVVLQSSLTQEGEIRMEGDEEWAQWEVPRRRLTSDLLPPTPHPLPSARARRPPRGRVPRRRRAARLLIALLDSGTGGASAAEGRARERGRAGSGRGSRCSPSSPPCKSTSPPTRLRPSLLEPLPPRQRRLEHRKLKTTLLWSHHLLATSKRKDIVAWSTELSLYPGVIIVEGLASNVDEFVHRIKQLQWKALQVRCELGGALIDAQAVEEAGLGVRDAPVWVVRRRSHLGPVLDPKGADKVCVREVEGLNEVGEISMRAAGLEDVFLTALKLNK</sequence>
<evidence type="ECO:0000313" key="3">
    <source>
        <dbReference type="Proteomes" id="UP000311382"/>
    </source>
</evidence>
<dbReference type="PANTHER" id="PTHR15955">
    <property type="entry name" value="RWD DOMAIN CONTAINING PROTEIN 2"/>
    <property type="match status" value="1"/>
</dbReference>
<dbReference type="STRING" id="5288.A0A5C5G258"/>
<dbReference type="OrthoDB" id="432412at2759"/>
<feature type="compositionally biased region" description="Low complexity" evidence="1">
    <location>
        <begin position="105"/>
        <end position="130"/>
    </location>
</feature>
<dbReference type="InterPro" id="IPR059181">
    <property type="entry name" value="RWDD2A-B_C"/>
</dbReference>
<comment type="caution">
    <text evidence="2">The sequence shown here is derived from an EMBL/GenBank/DDBJ whole genome shotgun (WGS) entry which is preliminary data.</text>
</comment>
<protein>
    <submittedName>
        <fullName evidence="2">Uncharacterized protein</fullName>
    </submittedName>
</protein>
<feature type="compositionally biased region" description="Basic residues" evidence="1">
    <location>
        <begin position="57"/>
        <end position="68"/>
    </location>
</feature>
<keyword evidence="3" id="KW-1185">Reference proteome</keyword>
<feature type="region of interest" description="Disordered" evidence="1">
    <location>
        <begin position="42"/>
        <end position="68"/>
    </location>
</feature>
<dbReference type="PANTHER" id="PTHR15955:SF8">
    <property type="entry name" value="RWD DOMAIN-CONTAINING PROTEIN 2B-RELATED"/>
    <property type="match status" value="1"/>
</dbReference>
<dbReference type="CDD" id="cd24163">
    <property type="entry name" value="RWDD2_C"/>
    <property type="match status" value="1"/>
</dbReference>
<reference evidence="2 3" key="1">
    <citation type="submission" date="2019-03" db="EMBL/GenBank/DDBJ databases">
        <title>Rhodosporidium diobovatum UCD-FST 08-225 genome sequencing, assembly, and annotation.</title>
        <authorList>
            <person name="Fakankun I.U."/>
            <person name="Fristensky B."/>
            <person name="Levin D.B."/>
        </authorList>
    </citation>
    <scope>NUCLEOTIDE SEQUENCE [LARGE SCALE GENOMIC DNA]</scope>
    <source>
        <strain evidence="2 3">UCD-FST 08-225</strain>
    </source>
</reference>
<evidence type="ECO:0000256" key="1">
    <source>
        <dbReference type="SAM" id="MobiDB-lite"/>
    </source>
</evidence>
<dbReference type="EMBL" id="SOZI01000014">
    <property type="protein sequence ID" value="TNY23187.1"/>
    <property type="molecule type" value="Genomic_DNA"/>
</dbReference>
<feature type="region of interest" description="Disordered" evidence="1">
    <location>
        <begin position="84"/>
        <end position="136"/>
    </location>
</feature>
<dbReference type="InterPro" id="IPR017359">
    <property type="entry name" value="Phi-like"/>
</dbReference>
<dbReference type="Proteomes" id="UP000311382">
    <property type="component" value="Unassembled WGS sequence"/>
</dbReference>
<accession>A0A5C5G258</accession>
<dbReference type="AlphaFoldDB" id="A0A5C5G258"/>
<name>A0A5C5G258_9BASI</name>
<organism evidence="2 3">
    <name type="scientific">Rhodotorula diobovata</name>
    <dbReference type="NCBI Taxonomy" id="5288"/>
    <lineage>
        <taxon>Eukaryota</taxon>
        <taxon>Fungi</taxon>
        <taxon>Dikarya</taxon>
        <taxon>Basidiomycota</taxon>
        <taxon>Pucciniomycotina</taxon>
        <taxon>Microbotryomycetes</taxon>
        <taxon>Sporidiobolales</taxon>
        <taxon>Sporidiobolaceae</taxon>
        <taxon>Rhodotorula</taxon>
    </lineage>
</organism>